<dbReference type="PATRIC" id="fig|158899.10.peg.2619"/>
<reference evidence="1 2" key="1">
    <citation type="submission" date="2015-11" db="EMBL/GenBank/DDBJ databases">
        <title>Exploring the genomic traits of fungus-feeding bacterial genus Collimonas.</title>
        <authorList>
            <person name="Song C."/>
            <person name="Schmidt R."/>
            <person name="de Jager V."/>
            <person name="Krzyzanowska D."/>
            <person name="Jongedijk E."/>
            <person name="Cankar K."/>
            <person name="Beekwilder J."/>
            <person name="van Veen A."/>
            <person name="de Boer W."/>
            <person name="van Veen J.A."/>
            <person name="Garbeva P."/>
        </authorList>
    </citation>
    <scope>NUCLEOTIDE SEQUENCE [LARGE SCALE GENOMIC DNA]</scope>
    <source>
        <strain evidence="1 2">Ter6</strain>
    </source>
</reference>
<gene>
    <name evidence="1" type="ORF">CFter6_2626</name>
</gene>
<evidence type="ECO:0000313" key="1">
    <source>
        <dbReference type="EMBL" id="AMO95294.1"/>
    </source>
</evidence>
<dbReference type="Proteomes" id="UP000072421">
    <property type="component" value="Chromosome"/>
</dbReference>
<protein>
    <submittedName>
        <fullName evidence="1">Uncharacterized protein</fullName>
    </submittedName>
</protein>
<name>A0A127PCG7_9BURK</name>
<sequence>MTRMMHFTFKFKYVKLVQPLNQCKWPFIKNINTAMFWSGYVFEWEG</sequence>
<organism evidence="1">
    <name type="scientific">Collimonas fungivorans</name>
    <dbReference type="NCBI Taxonomy" id="158899"/>
    <lineage>
        <taxon>Bacteria</taxon>
        <taxon>Pseudomonadati</taxon>
        <taxon>Pseudomonadota</taxon>
        <taxon>Betaproteobacteria</taxon>
        <taxon>Burkholderiales</taxon>
        <taxon>Oxalobacteraceae</taxon>
        <taxon>Collimonas</taxon>
    </lineage>
</organism>
<accession>A0A127PCG7</accession>
<evidence type="ECO:0000313" key="2">
    <source>
        <dbReference type="Proteomes" id="UP000072421"/>
    </source>
</evidence>
<dbReference type="EMBL" id="CP013232">
    <property type="protein sequence ID" value="AMO95294.1"/>
    <property type="molecule type" value="Genomic_DNA"/>
</dbReference>
<dbReference type="AlphaFoldDB" id="A0A127PCG7"/>
<proteinExistence type="predicted"/>